<dbReference type="AlphaFoldDB" id="A0A1G8UFK3"/>
<organism evidence="2 3">
    <name type="scientific">Microbulbifer yueqingensis</name>
    <dbReference type="NCBI Taxonomy" id="658219"/>
    <lineage>
        <taxon>Bacteria</taxon>
        <taxon>Pseudomonadati</taxon>
        <taxon>Pseudomonadota</taxon>
        <taxon>Gammaproteobacteria</taxon>
        <taxon>Cellvibrionales</taxon>
        <taxon>Microbulbiferaceae</taxon>
        <taxon>Microbulbifer</taxon>
    </lineage>
</organism>
<dbReference type="RefSeq" id="WP_091506337.1">
    <property type="nucleotide sequence ID" value="NZ_FNFH01000001.1"/>
</dbReference>
<dbReference type="Pfam" id="PF03235">
    <property type="entry name" value="GmrSD_N"/>
    <property type="match status" value="1"/>
</dbReference>
<gene>
    <name evidence="2" type="ORF">SAMN05216212_0106</name>
</gene>
<sequence>MSQTKTTALNFSNILQKAKNGDFKLPAFQRKWKWTNKQVMSLYDSLRLNYPIGSFLFLTSEDGEKLGPRAFHGAGKIAASKAQHESLILDGQQRITAGLSIVYGLDDVDGNEYYIDVNRVRELVKEQKINIEDDNEVRKFCSDIEIDDGYLVPKKKRQDRKSHFTQSRLLWTPFLTEDKQSQLDDILDEISDKKEKDIIRKIVRKHLKPNTSIQVPVIELGNEFDLSSIARVFTTINTTGKLLTPFELVVAILYPNGVNLEEDINEYKSKYTHYKYLDKNGEILLQVVALLAGKSPKKSELPKNIDHTAYESYGDKAAKMLDEAGEFLTKSLGTGLDVTDKLIPYDAILAPLALALAYINETITEQTNIGAAKSKLRTWFVASALMQRYQEGVHNKQSRDLEDIKRWISEGESKMPSWIKDSYVSKSVIHASPNGAIGKLFLCLLNSRSPNDPMQNEAIGFGDKLHQTQVHHIFPSKWAPKDLDGYTKDSTPINVALNTMLLYSKTNGNWLNFSPSAQIKSSIKALGSESAMEKIYAKQLINDDCINLMKKAKLNVNDYNQFLTARYKEFVKLIADYGISEAQSQNGEDVELEAPSISDD</sequence>
<dbReference type="EMBL" id="FNFH01000001">
    <property type="protein sequence ID" value="SDJ52529.1"/>
    <property type="molecule type" value="Genomic_DNA"/>
</dbReference>
<feature type="domain" description="GmrSD restriction endonucleases N-terminal" evidence="1">
    <location>
        <begin position="12"/>
        <end position="253"/>
    </location>
</feature>
<protein>
    <recommendedName>
        <fullName evidence="1">GmrSD restriction endonucleases N-terminal domain-containing protein</fullName>
    </recommendedName>
</protein>
<evidence type="ECO:0000313" key="3">
    <source>
        <dbReference type="Proteomes" id="UP000199305"/>
    </source>
</evidence>
<dbReference type="InterPro" id="IPR004919">
    <property type="entry name" value="GmrSD_N"/>
</dbReference>
<evidence type="ECO:0000259" key="1">
    <source>
        <dbReference type="Pfam" id="PF03235"/>
    </source>
</evidence>
<dbReference type="Proteomes" id="UP000199305">
    <property type="component" value="Unassembled WGS sequence"/>
</dbReference>
<dbReference type="OrthoDB" id="8094406at2"/>
<evidence type="ECO:0000313" key="2">
    <source>
        <dbReference type="EMBL" id="SDJ52529.1"/>
    </source>
</evidence>
<reference evidence="3" key="1">
    <citation type="submission" date="2016-10" db="EMBL/GenBank/DDBJ databases">
        <authorList>
            <person name="Varghese N."/>
            <person name="Submissions S."/>
        </authorList>
    </citation>
    <scope>NUCLEOTIDE SEQUENCE [LARGE SCALE GENOMIC DNA]</scope>
    <source>
        <strain evidence="3">CGMCC 1.10658</strain>
    </source>
</reference>
<proteinExistence type="predicted"/>
<keyword evidence="3" id="KW-1185">Reference proteome</keyword>
<dbReference type="PANTHER" id="PTHR37292">
    <property type="entry name" value="VNG6097C"/>
    <property type="match status" value="1"/>
</dbReference>
<dbReference type="STRING" id="658219.SAMN05216212_0106"/>
<accession>A0A1G8UFK3</accession>
<dbReference type="PANTHER" id="PTHR37292:SF2">
    <property type="entry name" value="DUF262 DOMAIN-CONTAINING PROTEIN"/>
    <property type="match status" value="1"/>
</dbReference>
<name>A0A1G8UFK3_9GAMM</name>